<keyword evidence="2 4" id="KW-0689">Ribosomal protein</keyword>
<evidence type="ECO:0000313" key="7">
    <source>
        <dbReference type="EMBL" id="KAK1409230.1"/>
    </source>
</evidence>
<keyword evidence="6" id="KW-0472">Membrane</keyword>
<dbReference type="InterPro" id="IPR000754">
    <property type="entry name" value="Ribosomal_uS9"/>
</dbReference>
<protein>
    <recommendedName>
        <fullName evidence="9">Ribosomal protein S9</fullName>
    </recommendedName>
</protein>
<dbReference type="InterPro" id="IPR020574">
    <property type="entry name" value="Ribosomal_uS9_CS"/>
</dbReference>
<comment type="similarity">
    <text evidence="1 4">Belongs to the universal ribosomal protein uS9 family.</text>
</comment>
<dbReference type="Proteomes" id="UP001229421">
    <property type="component" value="Unassembled WGS sequence"/>
</dbReference>
<dbReference type="PANTHER" id="PTHR21569:SF1">
    <property type="entry name" value="SMALL RIBOSOMAL SUBUNIT PROTEIN US9M"/>
    <property type="match status" value="1"/>
</dbReference>
<keyword evidence="6" id="KW-0812">Transmembrane</keyword>
<dbReference type="InterPro" id="IPR020568">
    <property type="entry name" value="Ribosomal_Su5_D2-typ_SF"/>
</dbReference>
<dbReference type="GO" id="GO:0022627">
    <property type="term" value="C:cytosolic small ribosomal subunit"/>
    <property type="evidence" value="ECO:0007669"/>
    <property type="project" value="TreeGrafter"/>
</dbReference>
<evidence type="ECO:0008006" key="9">
    <source>
        <dbReference type="Google" id="ProtNLM"/>
    </source>
</evidence>
<name>A0AAD8NBD3_TARER</name>
<dbReference type="AlphaFoldDB" id="A0AAD8NBD3"/>
<dbReference type="InterPro" id="IPR023035">
    <property type="entry name" value="Ribosomal_uS9_bac/plastid"/>
</dbReference>
<keyword evidence="3 4" id="KW-0687">Ribonucleoprotein</keyword>
<organism evidence="7 8">
    <name type="scientific">Tagetes erecta</name>
    <name type="common">African marigold</name>
    <dbReference type="NCBI Taxonomy" id="13708"/>
    <lineage>
        <taxon>Eukaryota</taxon>
        <taxon>Viridiplantae</taxon>
        <taxon>Streptophyta</taxon>
        <taxon>Embryophyta</taxon>
        <taxon>Tracheophyta</taxon>
        <taxon>Spermatophyta</taxon>
        <taxon>Magnoliopsida</taxon>
        <taxon>eudicotyledons</taxon>
        <taxon>Gunneridae</taxon>
        <taxon>Pentapetalae</taxon>
        <taxon>asterids</taxon>
        <taxon>campanulids</taxon>
        <taxon>Asterales</taxon>
        <taxon>Asteraceae</taxon>
        <taxon>Asteroideae</taxon>
        <taxon>Heliantheae alliance</taxon>
        <taxon>Tageteae</taxon>
        <taxon>Tagetes</taxon>
    </lineage>
</organism>
<evidence type="ECO:0000256" key="2">
    <source>
        <dbReference type="ARBA" id="ARBA00022980"/>
    </source>
</evidence>
<dbReference type="EMBL" id="JAUHHV010000010">
    <property type="protein sequence ID" value="KAK1409230.1"/>
    <property type="molecule type" value="Genomic_DNA"/>
</dbReference>
<feature type="compositionally biased region" description="Basic residues" evidence="5">
    <location>
        <begin position="551"/>
        <end position="566"/>
    </location>
</feature>
<sequence>MFRSVSTSRVSDDTYYSIYNHSPTSKAVSPALRALALEANEAPENDSASLPTTLKKDKLGRNRFSEKSVHVIPLILLLCALVLWLFSNPDVNMSMKNDLVPANLKRKTVDRDVDTIRILKGSKADGDFGISKHEEAKKLATTKCVNIIIHLSTIVLLGFKNLHHRLHHLLLHLQSINQSVRSICAFKIQMLLSRILSKPSSTLRFITLISSSQSHYKHPPIQNPKSSSLFSINTCSYFSTNNSNGGKKPSDNWNISSESIDETNSWFSSESNEKDEGHEMFGGVTESSKVEGFKDWKFVGGNAKDGEEEDDDDDDIFDIGDDAGAIEVSGFDGDDEKRESEKKEEDRLLEIEEKSLSEVLKVGEHAFGDLISASGITDEMLDSLMALKDLDEVPGLPPLNMIEEMRYEKNTHKSTRADIERQKQEEIANSRVRQVDSQGRAYGTGKRKCSIARVWIEPGEGKFVINDKQFDVYFPMLDQRAALLRPLSETKTLGLLDVSCTVKGGGISGQIGAIRLGMSRALQNWAPDQFRPPLKEAGFLTRDSRVVERKKPGKAKARKSYQWVKR</sequence>
<dbReference type="PROSITE" id="PS00360">
    <property type="entry name" value="RIBOSOMAL_S9"/>
    <property type="match status" value="1"/>
</dbReference>
<evidence type="ECO:0000256" key="4">
    <source>
        <dbReference type="RuleBase" id="RU003815"/>
    </source>
</evidence>
<dbReference type="GO" id="GO:0003723">
    <property type="term" value="F:RNA binding"/>
    <property type="evidence" value="ECO:0007669"/>
    <property type="project" value="TreeGrafter"/>
</dbReference>
<dbReference type="InterPro" id="IPR014721">
    <property type="entry name" value="Ribsml_uS5_D2-typ_fold_subgr"/>
</dbReference>
<reference evidence="7" key="1">
    <citation type="journal article" date="2023" name="bioRxiv">
        <title>Improved chromosome-level genome assembly for marigold (Tagetes erecta).</title>
        <authorList>
            <person name="Jiang F."/>
            <person name="Yuan L."/>
            <person name="Wang S."/>
            <person name="Wang H."/>
            <person name="Xu D."/>
            <person name="Wang A."/>
            <person name="Fan W."/>
        </authorList>
    </citation>
    <scope>NUCLEOTIDE SEQUENCE</scope>
    <source>
        <strain evidence="7">WSJ</strain>
        <tissue evidence="7">Leaf</tissue>
    </source>
</reference>
<dbReference type="GO" id="GO:0006412">
    <property type="term" value="P:translation"/>
    <property type="evidence" value="ECO:0007669"/>
    <property type="project" value="InterPro"/>
</dbReference>
<comment type="caution">
    <text evidence="7">The sequence shown here is derived from an EMBL/GenBank/DDBJ whole genome shotgun (WGS) entry which is preliminary data.</text>
</comment>
<keyword evidence="6" id="KW-1133">Transmembrane helix</keyword>
<keyword evidence="8" id="KW-1185">Reference proteome</keyword>
<dbReference type="FunFam" id="3.30.230.10:FF:000034">
    <property type="entry name" value="30S ribosomal protein S9"/>
    <property type="match status" value="1"/>
</dbReference>
<feature type="transmembrane region" description="Helical" evidence="6">
    <location>
        <begin position="68"/>
        <end position="86"/>
    </location>
</feature>
<feature type="region of interest" description="Disordered" evidence="5">
    <location>
        <begin position="547"/>
        <end position="566"/>
    </location>
</feature>
<evidence type="ECO:0000256" key="1">
    <source>
        <dbReference type="ARBA" id="ARBA00005251"/>
    </source>
</evidence>
<accession>A0AAD8NBD3</accession>
<evidence type="ECO:0000313" key="8">
    <source>
        <dbReference type="Proteomes" id="UP001229421"/>
    </source>
</evidence>
<dbReference type="HAMAP" id="MF_00532_B">
    <property type="entry name" value="Ribosomal_uS9_B"/>
    <property type="match status" value="1"/>
</dbReference>
<dbReference type="Gene3D" id="3.30.230.10">
    <property type="match status" value="1"/>
</dbReference>
<dbReference type="SUPFAM" id="SSF54211">
    <property type="entry name" value="Ribosomal protein S5 domain 2-like"/>
    <property type="match status" value="1"/>
</dbReference>
<dbReference type="NCBIfam" id="NF001099">
    <property type="entry name" value="PRK00132.1"/>
    <property type="match status" value="1"/>
</dbReference>
<dbReference type="GO" id="GO:0003735">
    <property type="term" value="F:structural constituent of ribosome"/>
    <property type="evidence" value="ECO:0007669"/>
    <property type="project" value="InterPro"/>
</dbReference>
<evidence type="ECO:0000256" key="3">
    <source>
        <dbReference type="ARBA" id="ARBA00023274"/>
    </source>
</evidence>
<gene>
    <name evidence="7" type="ORF">QVD17_35755</name>
</gene>
<evidence type="ECO:0000256" key="6">
    <source>
        <dbReference type="SAM" id="Phobius"/>
    </source>
</evidence>
<dbReference type="Pfam" id="PF00380">
    <property type="entry name" value="Ribosomal_S9"/>
    <property type="match status" value="1"/>
</dbReference>
<proteinExistence type="inferred from homology"/>
<evidence type="ECO:0000256" key="5">
    <source>
        <dbReference type="SAM" id="MobiDB-lite"/>
    </source>
</evidence>
<dbReference type="PANTHER" id="PTHR21569">
    <property type="entry name" value="RIBOSOMAL PROTEIN S9"/>
    <property type="match status" value="1"/>
</dbReference>